<dbReference type="InterPro" id="IPR053134">
    <property type="entry name" value="RNA-dir_DNA_polymerase"/>
</dbReference>
<sequence>MLAQKMTSHCQSSSLWLMNYCHEALSFMDGSSGYNQIRMAPRDEELMHFILQRKIFDDMLHKNVKCYVDDLVVKSRKREDHLRDLCMVFDRVYCSTPWHWDQSKIATIRDMLELRNLQELRSLQGHLAFIDGAPMAGKPLILYIAAQECSLGALLAQENEENKEMTLYYSRRKCDFPDEEIFYVGVFPLWMMFFDWWSSFRRPRVASSLAVEESNNGFGKPMGVRHVSREYEKGYKPLRGAEERMLFGCQLQERVGAAIRDFLERVWCFFERSWREVLDAGREKARRRGGSQDDYEKFWRVLEFELSCLGLGKDLHRSLLSWRRDNRGKERLQPCLWAKRIDEEEKVSGSRRSQSHLLGDCPKELLKLPIKFSYASINIAALARVVKILAEKDGQCHKGPLEQFCEEEAGLSYSIRELQEMHSHSEVMESYTHEFCRAMGCPNFAKECGEAASDLGVFVVEMKAR</sequence>
<protein>
    <recommendedName>
        <fullName evidence="3">Reverse transcriptase domain-containing protein</fullName>
    </recommendedName>
</protein>
<dbReference type="AlphaFoldDB" id="A0A438HHM4"/>
<evidence type="ECO:0000313" key="1">
    <source>
        <dbReference type="EMBL" id="RVW83970.1"/>
    </source>
</evidence>
<dbReference type="InterPro" id="IPR043502">
    <property type="entry name" value="DNA/RNA_pol_sf"/>
</dbReference>
<dbReference type="Gene3D" id="3.30.70.270">
    <property type="match status" value="1"/>
</dbReference>
<accession>A0A438HHM4</accession>
<gene>
    <name evidence="1" type="ORF">CK203_047322</name>
</gene>
<reference evidence="1 2" key="1">
    <citation type="journal article" date="2018" name="PLoS Genet.">
        <title>Population sequencing reveals clonal diversity and ancestral inbreeding in the grapevine cultivar Chardonnay.</title>
        <authorList>
            <person name="Roach M.J."/>
            <person name="Johnson D.L."/>
            <person name="Bohlmann J."/>
            <person name="van Vuuren H.J."/>
            <person name="Jones S.J."/>
            <person name="Pretorius I.S."/>
            <person name="Schmidt S.A."/>
            <person name="Borneman A.R."/>
        </authorList>
    </citation>
    <scope>NUCLEOTIDE SEQUENCE [LARGE SCALE GENOMIC DNA]</scope>
    <source>
        <strain evidence="2">cv. Chardonnay</strain>
        <tissue evidence="1">Leaf</tissue>
    </source>
</reference>
<dbReference type="EMBL" id="QGNW01000221">
    <property type="protein sequence ID" value="RVW83970.1"/>
    <property type="molecule type" value="Genomic_DNA"/>
</dbReference>
<dbReference type="PANTHER" id="PTHR24559:SF439">
    <property type="entry name" value="RETROTRANSPOSON, UNCLASSIFIED-LIKE PROTEIN"/>
    <property type="match status" value="1"/>
</dbReference>
<dbReference type="InterPro" id="IPR043128">
    <property type="entry name" value="Rev_trsase/Diguanyl_cyclase"/>
</dbReference>
<dbReference type="SUPFAM" id="SSF56672">
    <property type="entry name" value="DNA/RNA polymerases"/>
    <property type="match status" value="1"/>
</dbReference>
<evidence type="ECO:0000313" key="2">
    <source>
        <dbReference type="Proteomes" id="UP000288805"/>
    </source>
</evidence>
<name>A0A438HHM4_VITVI</name>
<comment type="caution">
    <text evidence="1">The sequence shown here is derived from an EMBL/GenBank/DDBJ whole genome shotgun (WGS) entry which is preliminary data.</text>
</comment>
<proteinExistence type="predicted"/>
<evidence type="ECO:0008006" key="3">
    <source>
        <dbReference type="Google" id="ProtNLM"/>
    </source>
</evidence>
<dbReference type="Proteomes" id="UP000288805">
    <property type="component" value="Unassembled WGS sequence"/>
</dbReference>
<dbReference type="PANTHER" id="PTHR24559">
    <property type="entry name" value="TRANSPOSON TY3-I GAG-POL POLYPROTEIN"/>
    <property type="match status" value="1"/>
</dbReference>
<organism evidence="1 2">
    <name type="scientific">Vitis vinifera</name>
    <name type="common">Grape</name>
    <dbReference type="NCBI Taxonomy" id="29760"/>
    <lineage>
        <taxon>Eukaryota</taxon>
        <taxon>Viridiplantae</taxon>
        <taxon>Streptophyta</taxon>
        <taxon>Embryophyta</taxon>
        <taxon>Tracheophyta</taxon>
        <taxon>Spermatophyta</taxon>
        <taxon>Magnoliopsida</taxon>
        <taxon>eudicotyledons</taxon>
        <taxon>Gunneridae</taxon>
        <taxon>Pentapetalae</taxon>
        <taxon>rosids</taxon>
        <taxon>Vitales</taxon>
        <taxon>Vitaceae</taxon>
        <taxon>Viteae</taxon>
        <taxon>Vitis</taxon>
    </lineage>
</organism>